<comment type="similarity">
    <text evidence="1">Belongs to the AB hydrolase superfamily. MetX family.</text>
</comment>
<feature type="active site" evidence="2">
    <location>
        <position position="332"/>
    </location>
</feature>
<dbReference type="SUPFAM" id="SSF53474">
    <property type="entry name" value="alpha/beta-Hydrolases"/>
    <property type="match status" value="1"/>
</dbReference>
<dbReference type="EMBL" id="FQ311452">
    <property type="protein sequence ID" value="CBQ72077.1"/>
    <property type="molecule type" value="Genomic_DNA"/>
</dbReference>
<dbReference type="PIRSF" id="PIRSF000443">
    <property type="entry name" value="Homoser_Ac_trans"/>
    <property type="match status" value="1"/>
</dbReference>
<dbReference type="InterPro" id="IPR008220">
    <property type="entry name" value="HAT_MetX-like"/>
</dbReference>
<evidence type="ECO:0000259" key="3">
    <source>
        <dbReference type="Pfam" id="PF00561"/>
    </source>
</evidence>
<sequence>MSTSGNMSPSATFNLEDANVKLYELGDFELLSGETIPDAHLAYRTYGDASNPAIVYPTWFSGTITDGNEWLIALSDQEPYTRSLDPRKFFIIVPALFGNGESTSPSTHPLGVDLPRATFYDNVRAQNKLVYEHLRVQGKVVVIGWSMGAAQTFQWASQFPDSVRAAVPFCGSARTAIHNWVFLESLKATLTLDPKWNVGKYDANDPPVEGLKAFGTIYAGWGFSQAFYREHGFKKYFGIDGASAVLDKFWHGWSTSKDANNLLYMLYTWQHGDVGAQPLYAGASKRDVAQTKGGRLGVRGDGGAVSKDDDEAFKRALKGIRCPTLIVPCKTDLYFPPEDSAEEARIMGDTATLEVIPSIWGHWAGGPGDAKDDVKWLDDKIYDFFLKHDIVQ</sequence>
<dbReference type="eggNOG" id="ENOG502QVPA">
    <property type="taxonomic scope" value="Eukaryota"/>
</dbReference>
<evidence type="ECO:0000313" key="4">
    <source>
        <dbReference type="EMBL" id="CBQ72077.1"/>
    </source>
</evidence>
<accession>E6ZXX0</accession>
<dbReference type="InterPro" id="IPR000073">
    <property type="entry name" value="AB_hydrolase_1"/>
</dbReference>
<dbReference type="HOGENOM" id="CLU_028760_2_0_1"/>
<feature type="active site" evidence="2">
    <location>
        <position position="362"/>
    </location>
</feature>
<name>E6ZXX0_SPORE</name>
<dbReference type="InterPro" id="IPR029058">
    <property type="entry name" value="AB_hydrolase_fold"/>
</dbReference>
<dbReference type="Gene3D" id="3.40.50.1820">
    <property type="entry name" value="alpha/beta hydrolase"/>
    <property type="match status" value="1"/>
</dbReference>
<evidence type="ECO:0000256" key="2">
    <source>
        <dbReference type="PIRSR" id="PIRSR000443-1"/>
    </source>
</evidence>
<dbReference type="VEuPathDB" id="FungiDB:sr12934"/>
<dbReference type="Proteomes" id="UP000008867">
    <property type="component" value="Chromosome 3"/>
</dbReference>
<keyword evidence="5" id="KW-1185">Reference proteome</keyword>
<feature type="domain" description="AB hydrolase-1" evidence="3">
    <location>
        <begin position="83"/>
        <end position="364"/>
    </location>
</feature>
<feature type="active site" description="Nucleophile" evidence="2">
    <location>
        <position position="146"/>
    </location>
</feature>
<reference evidence="4 5" key="1">
    <citation type="journal article" date="2010" name="Science">
        <title>Pathogenicity determinants in smut fungi revealed by genome comparison.</title>
        <authorList>
            <person name="Schirawski J."/>
            <person name="Mannhaupt G."/>
            <person name="Muench K."/>
            <person name="Brefort T."/>
            <person name="Schipper K."/>
            <person name="Doehlemann G."/>
            <person name="Di Stasio M."/>
            <person name="Roessel N."/>
            <person name="Mendoza-Mendoza A."/>
            <person name="Pester D."/>
            <person name="Mueller O."/>
            <person name="Winterberg B."/>
            <person name="Meyer E."/>
            <person name="Ghareeb H."/>
            <person name="Wollenberg T."/>
            <person name="Muensterkoetter M."/>
            <person name="Wong P."/>
            <person name="Walter M."/>
            <person name="Stukenbrock E."/>
            <person name="Gueldener U."/>
            <person name="Kahmann R."/>
        </authorList>
    </citation>
    <scope>NUCLEOTIDE SEQUENCE [LARGE SCALE GENOMIC DNA]</scope>
    <source>
        <strain evidence="5">SRZ2</strain>
    </source>
</reference>
<dbReference type="OrthoDB" id="9972683at2759"/>
<proteinExistence type="inferred from homology"/>
<dbReference type="PANTHER" id="PTHR32268:SF15">
    <property type="entry name" value="HOMOSERINE ACETYLTRANSFERASE FAMILY PROTEIN (AFU_ORTHOLOGUE AFUA_1G15350)"/>
    <property type="match status" value="1"/>
</dbReference>
<evidence type="ECO:0000256" key="1">
    <source>
        <dbReference type="ARBA" id="ARBA00006886"/>
    </source>
</evidence>
<protein>
    <recommendedName>
        <fullName evidence="3">AB hydrolase-1 domain-containing protein</fullName>
    </recommendedName>
</protein>
<dbReference type="GO" id="GO:0016747">
    <property type="term" value="F:acyltransferase activity, transferring groups other than amino-acyl groups"/>
    <property type="evidence" value="ECO:0007669"/>
    <property type="project" value="InterPro"/>
</dbReference>
<evidence type="ECO:0000313" key="5">
    <source>
        <dbReference type="Proteomes" id="UP000008867"/>
    </source>
</evidence>
<gene>
    <name evidence="4" type="ORF">sr12934</name>
</gene>
<dbReference type="PANTHER" id="PTHR32268">
    <property type="entry name" value="HOMOSERINE O-ACETYLTRANSFERASE"/>
    <property type="match status" value="1"/>
</dbReference>
<dbReference type="Pfam" id="PF00561">
    <property type="entry name" value="Abhydrolase_1"/>
    <property type="match status" value="1"/>
</dbReference>
<organism evidence="4 5">
    <name type="scientific">Sporisorium reilianum (strain SRZ2)</name>
    <name type="common">Maize head smut fungus</name>
    <dbReference type="NCBI Taxonomy" id="999809"/>
    <lineage>
        <taxon>Eukaryota</taxon>
        <taxon>Fungi</taxon>
        <taxon>Dikarya</taxon>
        <taxon>Basidiomycota</taxon>
        <taxon>Ustilaginomycotina</taxon>
        <taxon>Ustilaginomycetes</taxon>
        <taxon>Ustilaginales</taxon>
        <taxon>Ustilaginaceae</taxon>
        <taxon>Sporisorium</taxon>
    </lineage>
</organism>
<dbReference type="AlphaFoldDB" id="E6ZXX0"/>